<dbReference type="SUPFAM" id="SSF55154">
    <property type="entry name" value="CYTH-like phosphatases"/>
    <property type="match status" value="1"/>
</dbReference>
<protein>
    <submittedName>
        <fullName evidence="3">CHAD domain-containing protein</fullName>
    </submittedName>
</protein>
<dbReference type="InterPro" id="IPR023577">
    <property type="entry name" value="CYTH_domain"/>
</dbReference>
<dbReference type="SMART" id="SM01118">
    <property type="entry name" value="CYTH"/>
    <property type="match status" value="1"/>
</dbReference>
<dbReference type="SMART" id="SM00880">
    <property type="entry name" value="CHAD"/>
    <property type="match status" value="1"/>
</dbReference>
<keyword evidence="4" id="KW-1185">Reference proteome</keyword>
<dbReference type="InterPro" id="IPR033469">
    <property type="entry name" value="CYTH-like_dom_sf"/>
</dbReference>
<dbReference type="PANTHER" id="PTHR39569:SF1">
    <property type="entry name" value="INORGANIC TRIPHOSPHATASE"/>
    <property type="match status" value="1"/>
</dbReference>
<reference evidence="3 4" key="1">
    <citation type="submission" date="2020-03" db="EMBL/GenBank/DDBJ databases">
        <title>The genome sequence of Microvirga sp. c23x22.</title>
        <authorList>
            <person name="Zhang X."/>
        </authorList>
    </citation>
    <scope>NUCLEOTIDE SEQUENCE [LARGE SCALE GENOMIC DNA]</scope>
    <source>
        <strain evidence="4">c23x22</strain>
    </source>
</reference>
<dbReference type="Pfam" id="PF01928">
    <property type="entry name" value="CYTH"/>
    <property type="match status" value="1"/>
</dbReference>
<dbReference type="PROSITE" id="PS51707">
    <property type="entry name" value="CYTH"/>
    <property type="match status" value="1"/>
</dbReference>
<organism evidence="3 4">
    <name type="scientific">Microvirga terricola</name>
    <dbReference type="NCBI Taxonomy" id="2719797"/>
    <lineage>
        <taxon>Bacteria</taxon>
        <taxon>Pseudomonadati</taxon>
        <taxon>Pseudomonadota</taxon>
        <taxon>Alphaproteobacteria</taxon>
        <taxon>Hyphomicrobiales</taxon>
        <taxon>Methylobacteriaceae</taxon>
        <taxon>Microvirga</taxon>
    </lineage>
</organism>
<comment type="caution">
    <text evidence="3">The sequence shown here is derived from an EMBL/GenBank/DDBJ whole genome shotgun (WGS) entry which is preliminary data.</text>
</comment>
<accession>A0ABX0VE19</accession>
<gene>
    <name evidence="3" type="ORF">HB375_05770</name>
</gene>
<dbReference type="Proteomes" id="UP000707352">
    <property type="component" value="Unassembled WGS sequence"/>
</dbReference>
<dbReference type="PANTHER" id="PTHR39569">
    <property type="entry name" value="INORGANIC TRIPHOSPHATASE"/>
    <property type="match status" value="1"/>
</dbReference>
<feature type="domain" description="CYTH" evidence="1">
    <location>
        <begin position="5"/>
        <end position="206"/>
    </location>
</feature>
<dbReference type="RefSeq" id="WP_167672025.1">
    <property type="nucleotide sequence ID" value="NZ_JAATJS010000002.1"/>
</dbReference>
<dbReference type="Gene3D" id="1.40.20.10">
    <property type="entry name" value="CHAD domain"/>
    <property type="match status" value="1"/>
</dbReference>
<dbReference type="Gene3D" id="2.40.320.10">
    <property type="entry name" value="Hypothetical Protein Pfu-838710-001"/>
    <property type="match status" value="1"/>
</dbReference>
<feature type="domain" description="CHAD" evidence="2">
    <location>
        <begin position="221"/>
        <end position="500"/>
    </location>
</feature>
<name>A0ABX0VE19_9HYPH</name>
<dbReference type="Pfam" id="PF05235">
    <property type="entry name" value="CHAD"/>
    <property type="match status" value="1"/>
</dbReference>
<dbReference type="InterPro" id="IPR038186">
    <property type="entry name" value="CHAD_dom_sf"/>
</dbReference>
<dbReference type="PROSITE" id="PS51708">
    <property type="entry name" value="CHAD"/>
    <property type="match status" value="1"/>
</dbReference>
<proteinExistence type="predicted"/>
<evidence type="ECO:0000259" key="2">
    <source>
        <dbReference type="PROSITE" id="PS51708"/>
    </source>
</evidence>
<sequence>MAGKSREVELKLELDSDKIASLLGHPVFAHAFPLPARGGALHAVYYDTDDFALRRAGLSVRVRRENGQYTQTIKAERKHRSLALDRSEWQCIVNGELDMAAAAGTPLAPFVSDESQAANIHPVFIVDTDRKAYEVERNGTVIELALDTVKVSAGQSSSRFCELELELKSGDAANLFAVARDLTEAAPLRLTPVTKSERAYALLDRRAIQPVSATDIDLPRGTSSADAFRIIARSCLAQVVRNEATLRRDQDPEILHQMRVGLRRLNAANILFKEMLNSRESRSIKSDLRWVGKQLGAVRDLDVFIGDLRKTTPEKPNDEWMKEAERRRSDAYQVLLQTLEKPRFTDAILHTAAWIESGKWLTRNKGAISTARALAVEELAATELTRHWKRIRKSAKRIAELDFDERHRLRMRIKKMRYGAEFFSTLFPGSPEKKRRRSLLGFLRKLQDVLGEMNDIVVGEALALSHGEEKPARSGQRLKKLHREAEAACGKLLKVEPFWG</sequence>
<dbReference type="CDD" id="cd07756">
    <property type="entry name" value="CYTH-like_Pase_CHAD"/>
    <property type="match status" value="1"/>
</dbReference>
<dbReference type="InterPro" id="IPR007899">
    <property type="entry name" value="CHAD_dom"/>
</dbReference>
<dbReference type="EMBL" id="JAATJS010000002">
    <property type="protein sequence ID" value="NIX76122.1"/>
    <property type="molecule type" value="Genomic_DNA"/>
</dbReference>
<evidence type="ECO:0000313" key="4">
    <source>
        <dbReference type="Proteomes" id="UP000707352"/>
    </source>
</evidence>
<evidence type="ECO:0000313" key="3">
    <source>
        <dbReference type="EMBL" id="NIX76122.1"/>
    </source>
</evidence>
<dbReference type="InterPro" id="IPR039013">
    <property type="entry name" value="YgiF"/>
</dbReference>
<evidence type="ECO:0000259" key="1">
    <source>
        <dbReference type="PROSITE" id="PS51707"/>
    </source>
</evidence>